<feature type="transmembrane region" description="Helical" evidence="7">
    <location>
        <begin position="107"/>
        <end position="132"/>
    </location>
</feature>
<keyword evidence="3" id="KW-1003">Cell membrane</keyword>
<feature type="domain" description="ABC transmembrane type-1" evidence="8">
    <location>
        <begin position="72"/>
        <end position="252"/>
    </location>
</feature>
<keyword evidence="4 7" id="KW-0812">Transmembrane</keyword>
<evidence type="ECO:0000256" key="2">
    <source>
        <dbReference type="ARBA" id="ARBA00022448"/>
    </source>
</evidence>
<dbReference type="InterPro" id="IPR000515">
    <property type="entry name" value="MetI-like"/>
</dbReference>
<evidence type="ECO:0000256" key="4">
    <source>
        <dbReference type="ARBA" id="ARBA00022692"/>
    </source>
</evidence>
<name>A0A3E4QTR7_9ACTN</name>
<feature type="transmembrane region" description="Helical" evidence="7">
    <location>
        <begin position="201"/>
        <end position="222"/>
    </location>
</feature>
<evidence type="ECO:0000256" key="3">
    <source>
        <dbReference type="ARBA" id="ARBA00022475"/>
    </source>
</evidence>
<dbReference type="EMBL" id="QSRJ01000005">
    <property type="protein sequence ID" value="RGL10398.1"/>
    <property type="molecule type" value="Genomic_DNA"/>
</dbReference>
<organism evidence="9 10">
    <name type="scientific">Collinsella tanakaei</name>
    <dbReference type="NCBI Taxonomy" id="626935"/>
    <lineage>
        <taxon>Bacteria</taxon>
        <taxon>Bacillati</taxon>
        <taxon>Actinomycetota</taxon>
        <taxon>Coriobacteriia</taxon>
        <taxon>Coriobacteriales</taxon>
        <taxon>Coriobacteriaceae</taxon>
        <taxon>Collinsella</taxon>
    </lineage>
</organism>
<proteinExistence type="inferred from homology"/>
<comment type="similarity">
    <text evidence="7">Belongs to the binding-protein-dependent transport system permease family.</text>
</comment>
<keyword evidence="6 7" id="KW-0472">Membrane</keyword>
<dbReference type="InterPro" id="IPR035906">
    <property type="entry name" value="MetI-like_sf"/>
</dbReference>
<comment type="subcellular location">
    <subcellularLocation>
        <location evidence="1 7">Cell membrane</location>
        <topology evidence="1 7">Multi-pass membrane protein</topology>
    </subcellularLocation>
</comment>
<evidence type="ECO:0000256" key="6">
    <source>
        <dbReference type="ARBA" id="ARBA00023136"/>
    </source>
</evidence>
<reference evidence="9 10" key="1">
    <citation type="submission" date="2018-08" db="EMBL/GenBank/DDBJ databases">
        <title>A genome reference for cultivated species of the human gut microbiota.</title>
        <authorList>
            <person name="Zou Y."/>
            <person name="Xue W."/>
            <person name="Luo G."/>
        </authorList>
    </citation>
    <scope>NUCLEOTIDE SEQUENCE [LARGE SCALE GENOMIC DNA]</scope>
    <source>
        <strain evidence="9 10">TF08-14</strain>
    </source>
</reference>
<dbReference type="AlphaFoldDB" id="A0A3E4QTR7"/>
<dbReference type="Proteomes" id="UP000260943">
    <property type="component" value="Unassembled WGS sequence"/>
</dbReference>
<accession>A0A3E4QTR7</accession>
<dbReference type="PANTHER" id="PTHR30151:SF20">
    <property type="entry name" value="ABC TRANSPORTER PERMEASE PROTEIN HI_0355-RELATED"/>
    <property type="match status" value="1"/>
</dbReference>
<evidence type="ECO:0000256" key="5">
    <source>
        <dbReference type="ARBA" id="ARBA00022989"/>
    </source>
</evidence>
<feature type="transmembrane region" description="Helical" evidence="7">
    <location>
        <begin position="234"/>
        <end position="252"/>
    </location>
</feature>
<gene>
    <name evidence="9" type="ORF">DXC81_05015</name>
</gene>
<evidence type="ECO:0000259" key="8">
    <source>
        <dbReference type="PROSITE" id="PS50928"/>
    </source>
</evidence>
<dbReference type="GO" id="GO:0055085">
    <property type="term" value="P:transmembrane transport"/>
    <property type="evidence" value="ECO:0007669"/>
    <property type="project" value="InterPro"/>
</dbReference>
<dbReference type="Gene3D" id="1.10.3720.10">
    <property type="entry name" value="MetI-like"/>
    <property type="match status" value="1"/>
</dbReference>
<feature type="transmembrane region" description="Helical" evidence="7">
    <location>
        <begin position="138"/>
        <end position="157"/>
    </location>
</feature>
<feature type="transmembrane region" description="Helical" evidence="7">
    <location>
        <begin position="67"/>
        <end position="95"/>
    </location>
</feature>
<evidence type="ECO:0000256" key="1">
    <source>
        <dbReference type="ARBA" id="ARBA00004651"/>
    </source>
</evidence>
<dbReference type="GO" id="GO:0005886">
    <property type="term" value="C:plasma membrane"/>
    <property type="evidence" value="ECO:0007669"/>
    <property type="project" value="UniProtKB-SubCell"/>
</dbReference>
<keyword evidence="2 7" id="KW-0813">Transport</keyword>
<dbReference type="PANTHER" id="PTHR30151">
    <property type="entry name" value="ALKANE SULFONATE ABC TRANSPORTER-RELATED, MEMBRANE SUBUNIT"/>
    <property type="match status" value="1"/>
</dbReference>
<dbReference type="CDD" id="cd06261">
    <property type="entry name" value="TM_PBP2"/>
    <property type="match status" value="1"/>
</dbReference>
<dbReference type="SUPFAM" id="SSF161098">
    <property type="entry name" value="MetI-like"/>
    <property type="match status" value="1"/>
</dbReference>
<dbReference type="PROSITE" id="PS50928">
    <property type="entry name" value="ABC_TM1"/>
    <property type="match status" value="1"/>
</dbReference>
<evidence type="ECO:0000313" key="10">
    <source>
        <dbReference type="Proteomes" id="UP000260943"/>
    </source>
</evidence>
<sequence length="271" mass="29025">MSCSSKTAESARRNPASRSRWLSAAAPVTLVALLAAWQAVCSAGIMPPYLLPSPVAVLRALVGDWPLLAGHAVTTLAEAGIGLAAGIALGAAAAVAMDRFEVLYRAFYPLVVLTQTIPTVAIAPLLVLWFGYGMLPKVVLIVVATFFPITVGLLGGFKSVDPDEIDLMRSMGASRWQIMRHVKIPAALPQFFSGLKISAAYAIVGAVIAEWLGGFSGLGVYMTRVRKAYSFDKMFAVIFLISALSLVLMWAVEAVRRIAMPWERVKSDQGE</sequence>
<dbReference type="Pfam" id="PF00528">
    <property type="entry name" value="BPD_transp_1"/>
    <property type="match status" value="1"/>
</dbReference>
<comment type="caution">
    <text evidence="9">The sequence shown here is derived from an EMBL/GenBank/DDBJ whole genome shotgun (WGS) entry which is preliminary data.</text>
</comment>
<dbReference type="RefSeq" id="WP_117679465.1">
    <property type="nucleotide sequence ID" value="NZ_CAJJKC010000001.1"/>
</dbReference>
<protein>
    <submittedName>
        <fullName evidence="9">ABC transporter permease</fullName>
    </submittedName>
</protein>
<evidence type="ECO:0000313" key="9">
    <source>
        <dbReference type="EMBL" id="RGL10398.1"/>
    </source>
</evidence>
<evidence type="ECO:0000256" key="7">
    <source>
        <dbReference type="RuleBase" id="RU363032"/>
    </source>
</evidence>
<keyword evidence="5 7" id="KW-1133">Transmembrane helix</keyword>